<dbReference type="FunFam" id="3.30.950.10:FF:000002">
    <property type="entry name" value="Ribosomal RNA small subunit methyltransferase I"/>
    <property type="match status" value="1"/>
</dbReference>
<comment type="similarity">
    <text evidence="6">Belongs to the methyltransferase superfamily. RsmI family.</text>
</comment>
<evidence type="ECO:0000256" key="3">
    <source>
        <dbReference type="ARBA" id="ARBA00022603"/>
    </source>
</evidence>
<dbReference type="CDD" id="cd11648">
    <property type="entry name" value="RsmI"/>
    <property type="match status" value="1"/>
</dbReference>
<keyword evidence="1 6" id="KW-0963">Cytoplasm</keyword>
<dbReference type="InterPro" id="IPR000878">
    <property type="entry name" value="4pyrrol_Mease"/>
</dbReference>
<dbReference type="InterPro" id="IPR014777">
    <property type="entry name" value="4pyrrole_Mease_sub1"/>
</dbReference>
<dbReference type="Pfam" id="PF00590">
    <property type="entry name" value="TP_methylase"/>
    <property type="match status" value="1"/>
</dbReference>
<dbReference type="HAMAP" id="MF_01877">
    <property type="entry name" value="16SrRNA_methyltr_I"/>
    <property type="match status" value="1"/>
</dbReference>
<evidence type="ECO:0000256" key="4">
    <source>
        <dbReference type="ARBA" id="ARBA00022679"/>
    </source>
</evidence>
<dbReference type="PANTHER" id="PTHR46111">
    <property type="entry name" value="RIBOSOMAL RNA SMALL SUBUNIT METHYLTRANSFERASE I"/>
    <property type="match status" value="1"/>
</dbReference>
<dbReference type="InterPro" id="IPR018063">
    <property type="entry name" value="SAM_MeTrfase_RsmI_CS"/>
</dbReference>
<sequence>MPGTLYIVSTPIGNLEDITLRAIRILKEVDVIFCEDTRVTHKLLSHFEIPVRTESFHQHSGERKTDHLISLLREGKNLALVSDAGTPGLSDPGGPLVRDVRDALGDDAHIVPIPGASALVALIAVAGIPMDSFVYLGFLPHKKGRATLFAEIAESKRTTIFYESPHRILKTLTSLKETLGPDRLVVVGRELTKQFETLYVGTASDVRKKIALNVKGEFVVAVAGKR</sequence>
<keyword evidence="3 6" id="KW-0489">Methyltransferase</keyword>
<evidence type="ECO:0000256" key="5">
    <source>
        <dbReference type="ARBA" id="ARBA00022691"/>
    </source>
</evidence>
<evidence type="ECO:0000256" key="1">
    <source>
        <dbReference type="ARBA" id="ARBA00022490"/>
    </source>
</evidence>
<organism evidence="8 9">
    <name type="scientific">Candidatus Kerfeldbacteria bacterium CG08_land_8_20_14_0_20_42_7</name>
    <dbReference type="NCBI Taxonomy" id="2014245"/>
    <lineage>
        <taxon>Bacteria</taxon>
        <taxon>Candidatus Kerfeldiibacteriota</taxon>
    </lineage>
</organism>
<dbReference type="AlphaFoldDB" id="A0A2H0YT44"/>
<evidence type="ECO:0000256" key="6">
    <source>
        <dbReference type="HAMAP-Rule" id="MF_01877"/>
    </source>
</evidence>
<dbReference type="Proteomes" id="UP000228711">
    <property type="component" value="Unassembled WGS sequence"/>
</dbReference>
<keyword evidence="5 6" id="KW-0949">S-adenosyl-L-methionine</keyword>
<keyword evidence="2 6" id="KW-0698">rRNA processing</keyword>
<dbReference type="NCBIfam" id="TIGR00096">
    <property type="entry name" value="16S rRNA (cytidine(1402)-2'-O)-methyltransferase"/>
    <property type="match status" value="1"/>
</dbReference>
<comment type="subcellular location">
    <subcellularLocation>
        <location evidence="6">Cytoplasm</location>
    </subcellularLocation>
</comment>
<comment type="caution">
    <text evidence="8">The sequence shown here is derived from an EMBL/GenBank/DDBJ whole genome shotgun (WGS) entry which is preliminary data.</text>
</comment>
<dbReference type="InterPro" id="IPR014776">
    <property type="entry name" value="4pyrrole_Mease_sub2"/>
</dbReference>
<dbReference type="SUPFAM" id="SSF53790">
    <property type="entry name" value="Tetrapyrrole methylase"/>
    <property type="match status" value="1"/>
</dbReference>
<evidence type="ECO:0000256" key="2">
    <source>
        <dbReference type="ARBA" id="ARBA00022552"/>
    </source>
</evidence>
<keyword evidence="4 6" id="KW-0808">Transferase</keyword>
<accession>A0A2H0YT44</accession>
<dbReference type="Gene3D" id="3.40.1010.10">
    <property type="entry name" value="Cobalt-precorrin-4 Transmethylase, Domain 1"/>
    <property type="match status" value="1"/>
</dbReference>
<dbReference type="Gene3D" id="3.30.950.10">
    <property type="entry name" value="Methyltransferase, Cobalt-precorrin-4 Transmethylase, Domain 2"/>
    <property type="match status" value="1"/>
</dbReference>
<dbReference type="PIRSF" id="PIRSF005917">
    <property type="entry name" value="MTase_YraL"/>
    <property type="match status" value="1"/>
</dbReference>
<name>A0A2H0YT44_9BACT</name>
<evidence type="ECO:0000313" key="9">
    <source>
        <dbReference type="Proteomes" id="UP000228711"/>
    </source>
</evidence>
<gene>
    <name evidence="6 8" type="primary">rsmI</name>
    <name evidence="8" type="ORF">COT25_03075</name>
</gene>
<evidence type="ECO:0000259" key="7">
    <source>
        <dbReference type="Pfam" id="PF00590"/>
    </source>
</evidence>
<dbReference type="GO" id="GO:0070677">
    <property type="term" value="F:rRNA (cytosine-2'-O-)-methyltransferase activity"/>
    <property type="evidence" value="ECO:0007669"/>
    <property type="project" value="UniProtKB-UniRule"/>
</dbReference>
<dbReference type="EC" id="2.1.1.198" evidence="6"/>
<dbReference type="InterPro" id="IPR008189">
    <property type="entry name" value="rRNA_ssu_MeTfrase_I"/>
</dbReference>
<comment type="function">
    <text evidence="6">Catalyzes the 2'-O-methylation of the ribose of cytidine 1402 (C1402) in 16S rRNA.</text>
</comment>
<evidence type="ECO:0000313" key="8">
    <source>
        <dbReference type="EMBL" id="PIS41439.1"/>
    </source>
</evidence>
<dbReference type="EMBL" id="PEXV01000104">
    <property type="protein sequence ID" value="PIS41439.1"/>
    <property type="molecule type" value="Genomic_DNA"/>
</dbReference>
<dbReference type="GO" id="GO:0005737">
    <property type="term" value="C:cytoplasm"/>
    <property type="evidence" value="ECO:0007669"/>
    <property type="project" value="UniProtKB-SubCell"/>
</dbReference>
<reference evidence="9" key="1">
    <citation type="submission" date="2017-09" db="EMBL/GenBank/DDBJ databases">
        <title>Depth-based differentiation of microbial function through sediment-hosted aquifers and enrichment of novel symbionts in the deep terrestrial subsurface.</title>
        <authorList>
            <person name="Probst A.J."/>
            <person name="Ladd B."/>
            <person name="Jarett J.K."/>
            <person name="Geller-Mcgrath D.E."/>
            <person name="Sieber C.M.K."/>
            <person name="Emerson J.B."/>
            <person name="Anantharaman K."/>
            <person name="Thomas B.C."/>
            <person name="Malmstrom R."/>
            <person name="Stieglmeier M."/>
            <person name="Klingl A."/>
            <person name="Woyke T."/>
            <person name="Ryan C.M."/>
            <person name="Banfield J.F."/>
        </authorList>
    </citation>
    <scope>NUCLEOTIDE SEQUENCE [LARGE SCALE GENOMIC DNA]</scope>
</reference>
<dbReference type="PANTHER" id="PTHR46111:SF1">
    <property type="entry name" value="RIBOSOMAL RNA SMALL SUBUNIT METHYLTRANSFERASE I"/>
    <property type="match status" value="1"/>
</dbReference>
<comment type="catalytic activity">
    <reaction evidence="6">
        <text>cytidine(1402) in 16S rRNA + S-adenosyl-L-methionine = 2'-O-methylcytidine(1402) in 16S rRNA + S-adenosyl-L-homocysteine + H(+)</text>
        <dbReference type="Rhea" id="RHEA:42924"/>
        <dbReference type="Rhea" id="RHEA-COMP:10285"/>
        <dbReference type="Rhea" id="RHEA-COMP:10286"/>
        <dbReference type="ChEBI" id="CHEBI:15378"/>
        <dbReference type="ChEBI" id="CHEBI:57856"/>
        <dbReference type="ChEBI" id="CHEBI:59789"/>
        <dbReference type="ChEBI" id="CHEBI:74495"/>
        <dbReference type="ChEBI" id="CHEBI:82748"/>
        <dbReference type="EC" id="2.1.1.198"/>
    </reaction>
</comment>
<dbReference type="InterPro" id="IPR035996">
    <property type="entry name" value="4pyrrol_Methylase_sf"/>
</dbReference>
<protein>
    <recommendedName>
        <fullName evidence="6">Ribosomal RNA small subunit methyltransferase I</fullName>
        <ecNumber evidence="6">2.1.1.198</ecNumber>
    </recommendedName>
    <alternativeName>
        <fullName evidence="6">16S rRNA 2'-O-ribose C1402 methyltransferase</fullName>
    </alternativeName>
    <alternativeName>
        <fullName evidence="6">rRNA (cytidine-2'-O-)-methyltransferase RsmI</fullName>
    </alternativeName>
</protein>
<dbReference type="PROSITE" id="PS01296">
    <property type="entry name" value="RSMI"/>
    <property type="match status" value="1"/>
</dbReference>
<proteinExistence type="inferred from homology"/>
<feature type="domain" description="Tetrapyrrole methylase" evidence="7">
    <location>
        <begin position="4"/>
        <end position="206"/>
    </location>
</feature>